<name>A0A2G9GEI0_9LAMI</name>
<feature type="signal peptide" evidence="2">
    <location>
        <begin position="1"/>
        <end position="21"/>
    </location>
</feature>
<dbReference type="Proteomes" id="UP000231279">
    <property type="component" value="Unassembled WGS sequence"/>
</dbReference>
<evidence type="ECO:0000313" key="3">
    <source>
        <dbReference type="EMBL" id="PIN03420.1"/>
    </source>
</evidence>
<accession>A0A2G9GEI0</accession>
<evidence type="ECO:0008006" key="5">
    <source>
        <dbReference type="Google" id="ProtNLM"/>
    </source>
</evidence>
<dbReference type="AlphaFoldDB" id="A0A2G9GEI0"/>
<proteinExistence type="predicted"/>
<protein>
    <recommendedName>
        <fullName evidence="5">BURP domain-containing protein</fullName>
    </recommendedName>
</protein>
<sequence>MELKFQSILAFLSLALVASHAALPSENYWNSVLPNSPMPKAVKDLLHPVPGSLSLSLSLSLAPLYIYNICCFVYMGYMLNYKRYIYIYIYG</sequence>
<evidence type="ECO:0000313" key="4">
    <source>
        <dbReference type="Proteomes" id="UP000231279"/>
    </source>
</evidence>
<keyword evidence="1" id="KW-0472">Membrane</keyword>
<keyword evidence="1" id="KW-1133">Transmembrane helix</keyword>
<feature type="transmembrane region" description="Helical" evidence="1">
    <location>
        <begin position="55"/>
        <end position="77"/>
    </location>
</feature>
<comment type="caution">
    <text evidence="3">The sequence shown here is derived from an EMBL/GenBank/DDBJ whole genome shotgun (WGS) entry which is preliminary data.</text>
</comment>
<keyword evidence="2" id="KW-0732">Signal</keyword>
<organism evidence="3 4">
    <name type="scientific">Handroanthus impetiginosus</name>
    <dbReference type="NCBI Taxonomy" id="429701"/>
    <lineage>
        <taxon>Eukaryota</taxon>
        <taxon>Viridiplantae</taxon>
        <taxon>Streptophyta</taxon>
        <taxon>Embryophyta</taxon>
        <taxon>Tracheophyta</taxon>
        <taxon>Spermatophyta</taxon>
        <taxon>Magnoliopsida</taxon>
        <taxon>eudicotyledons</taxon>
        <taxon>Gunneridae</taxon>
        <taxon>Pentapetalae</taxon>
        <taxon>asterids</taxon>
        <taxon>lamiids</taxon>
        <taxon>Lamiales</taxon>
        <taxon>Bignoniaceae</taxon>
        <taxon>Crescentiina</taxon>
        <taxon>Tabebuia alliance</taxon>
        <taxon>Handroanthus</taxon>
    </lineage>
</organism>
<evidence type="ECO:0000256" key="1">
    <source>
        <dbReference type="SAM" id="Phobius"/>
    </source>
</evidence>
<dbReference type="STRING" id="429701.A0A2G9GEI0"/>
<keyword evidence="1" id="KW-0812">Transmembrane</keyword>
<dbReference type="EMBL" id="NKXS01005524">
    <property type="protein sequence ID" value="PIN03420.1"/>
    <property type="molecule type" value="Genomic_DNA"/>
</dbReference>
<feature type="chain" id="PRO_5013567290" description="BURP domain-containing protein" evidence="2">
    <location>
        <begin position="22"/>
        <end position="91"/>
    </location>
</feature>
<keyword evidence="4" id="KW-1185">Reference proteome</keyword>
<dbReference type="OrthoDB" id="1744491at2759"/>
<gene>
    <name evidence="3" type="ORF">CDL12_24051</name>
</gene>
<evidence type="ECO:0000256" key="2">
    <source>
        <dbReference type="SAM" id="SignalP"/>
    </source>
</evidence>
<reference evidence="4" key="1">
    <citation type="journal article" date="2018" name="Gigascience">
        <title>Genome assembly of the Pink Ipe (Handroanthus impetiginosus, Bignoniaceae), a highly valued, ecologically keystone Neotropical timber forest tree.</title>
        <authorList>
            <person name="Silva-Junior O.B."/>
            <person name="Grattapaglia D."/>
            <person name="Novaes E."/>
            <person name="Collevatti R.G."/>
        </authorList>
    </citation>
    <scope>NUCLEOTIDE SEQUENCE [LARGE SCALE GENOMIC DNA]</scope>
    <source>
        <strain evidence="4">cv. UFG-1</strain>
    </source>
</reference>